<dbReference type="AlphaFoldDB" id="A0A2S4LXF7"/>
<keyword evidence="2" id="KW-1185">Reference proteome</keyword>
<sequence>MSNSSTLLDTLSATSSTKEATLNALFDAASPMMLWGRRAATTGGLIWGYYGGTYTSPAGVMQSVPDGILTLAASATNYIFADPVTGAVSSNTSGFPATSFPLFQVVTGTLTASSYTDMRSYQPNAISGSLRGAVNEGAGAGLIDTSSSTAASLVVKTLAAAGNFSIADNGAGSLVLTCPGGSITGASNEGSGAPILDAASSTAQSLVFKSLSGGANLQVIEGGKLGAGLSLVGTLSAVEQGGIIKAVAPGALNFTNASVTATGSGATITPNSSHGATDTVPQLSAFTLRNQGATGAIATQYPWGIDIVTPHSSSAQAFVLTQPIPSGTFQVTMRLRAAPLNANYGCVGPCLYDSASGKLKLFELAYQNQLGYWVGNFSNFSSWGGNAFSTNLGAVPEWMRLRSDATNWYYEVSGDGSSWQTLFSEAINSFLTPDSCGFYAFQPQVAPDLALAVFSYYCGA</sequence>
<dbReference type="RefSeq" id="WP_103707011.1">
    <property type="nucleotide sequence ID" value="NZ_PQGA01000020.1"/>
</dbReference>
<proteinExistence type="predicted"/>
<dbReference type="EMBL" id="PQGA01000020">
    <property type="protein sequence ID" value="POR47049.1"/>
    <property type="molecule type" value="Genomic_DNA"/>
</dbReference>
<organism evidence="1 2">
    <name type="scientific">Paraburkholderia eburnea</name>
    <dbReference type="NCBI Taxonomy" id="1189126"/>
    <lineage>
        <taxon>Bacteria</taxon>
        <taxon>Pseudomonadati</taxon>
        <taxon>Pseudomonadota</taxon>
        <taxon>Betaproteobacteria</taxon>
        <taxon>Burkholderiales</taxon>
        <taxon>Burkholderiaceae</taxon>
        <taxon>Paraburkholderia</taxon>
    </lineage>
</organism>
<comment type="caution">
    <text evidence="1">The sequence shown here is derived from an EMBL/GenBank/DDBJ whole genome shotgun (WGS) entry which is preliminary data.</text>
</comment>
<protein>
    <submittedName>
        <fullName evidence="1">Uncharacterized protein</fullName>
    </submittedName>
</protein>
<reference evidence="1 2" key="1">
    <citation type="submission" date="2018-01" db="EMBL/GenBank/DDBJ databases">
        <title>Genomic Encyclopedia of Type Strains, Phase III (KMG-III): the genomes of soil and plant-associated and newly described type strains.</title>
        <authorList>
            <person name="Whitman W."/>
        </authorList>
    </citation>
    <scope>NUCLEOTIDE SEQUENCE [LARGE SCALE GENOMIC DNA]</scope>
    <source>
        <strain evidence="1 2">JCM 18070</strain>
    </source>
</reference>
<name>A0A2S4LXF7_9BURK</name>
<gene>
    <name evidence="1" type="ORF">B0G62_12042</name>
</gene>
<dbReference type="OrthoDB" id="9115476at2"/>
<dbReference type="Proteomes" id="UP000237381">
    <property type="component" value="Unassembled WGS sequence"/>
</dbReference>
<accession>A0A2S4LXF7</accession>
<evidence type="ECO:0000313" key="2">
    <source>
        <dbReference type="Proteomes" id="UP000237381"/>
    </source>
</evidence>
<dbReference type="Gene3D" id="2.60.120.200">
    <property type="match status" value="1"/>
</dbReference>
<evidence type="ECO:0000313" key="1">
    <source>
        <dbReference type="EMBL" id="POR47049.1"/>
    </source>
</evidence>